<dbReference type="InterPro" id="IPR001507">
    <property type="entry name" value="ZP_dom"/>
</dbReference>
<dbReference type="KEGG" id="csem:103396037"/>
<evidence type="ECO:0000256" key="6">
    <source>
        <dbReference type="ARBA" id="ARBA00022530"/>
    </source>
</evidence>
<dbReference type="InterPro" id="IPR042235">
    <property type="entry name" value="ZP-C_dom"/>
</dbReference>
<evidence type="ECO:0000313" key="18">
    <source>
        <dbReference type="Proteomes" id="UP000265120"/>
    </source>
</evidence>
<dbReference type="PROSITE" id="PS51034">
    <property type="entry name" value="ZP_2"/>
    <property type="match status" value="1"/>
</dbReference>
<keyword evidence="11" id="KW-0472">Membrane</keyword>
<feature type="region of interest" description="Disordered" evidence="15">
    <location>
        <begin position="410"/>
        <end position="438"/>
    </location>
</feature>
<keyword evidence="8" id="KW-0812">Transmembrane</keyword>
<feature type="chain" id="PRO_5041489635" description="Zona pellucida sperm-binding protein 3" evidence="14">
    <location>
        <begin position="24"/>
        <end position="466"/>
    </location>
</feature>
<dbReference type="GO" id="GO:0035804">
    <property type="term" value="F:structural constituent of egg coat"/>
    <property type="evidence" value="ECO:0007669"/>
    <property type="project" value="UniProtKB-UniRule"/>
</dbReference>
<dbReference type="GO" id="GO:0032190">
    <property type="term" value="F:acrosin binding"/>
    <property type="evidence" value="ECO:0007669"/>
    <property type="project" value="TreeGrafter"/>
</dbReference>
<evidence type="ECO:0000256" key="12">
    <source>
        <dbReference type="ARBA" id="ARBA00023157"/>
    </source>
</evidence>
<evidence type="ECO:0000256" key="13">
    <source>
        <dbReference type="ARBA" id="ARBA00023180"/>
    </source>
</evidence>
<dbReference type="GeneTree" id="ENSGT01030000234567"/>
<proteinExistence type="inferred from homology"/>
<feature type="domain" description="ZP" evidence="16">
    <location>
        <begin position="74"/>
        <end position="343"/>
    </location>
</feature>
<dbReference type="InterPro" id="IPR055355">
    <property type="entry name" value="ZP-C"/>
</dbReference>
<dbReference type="PANTHER" id="PTHR11576:SF2">
    <property type="entry name" value="ZONA PELLUCIDA SPERM-BINDING PROTEIN 3"/>
    <property type="match status" value="1"/>
</dbReference>
<feature type="compositionally biased region" description="Basic and acidic residues" evidence="15">
    <location>
        <begin position="426"/>
        <end position="437"/>
    </location>
</feature>
<dbReference type="FunFam" id="2.60.40.4100:FF:000002">
    <property type="entry name" value="Zona pellucida sperm-binding protein 3"/>
    <property type="match status" value="1"/>
</dbReference>
<dbReference type="STRING" id="244447.ENSCSEP00000025438"/>
<dbReference type="Proteomes" id="UP000265120">
    <property type="component" value="Chromosome 20"/>
</dbReference>
<evidence type="ECO:0000256" key="14">
    <source>
        <dbReference type="RuleBase" id="RU367066"/>
    </source>
</evidence>
<keyword evidence="6 14" id="KW-0272">Extracellular matrix</keyword>
<dbReference type="SMART" id="SM00241">
    <property type="entry name" value="ZP"/>
    <property type="match status" value="1"/>
</dbReference>
<keyword evidence="18" id="KW-1185">Reference proteome</keyword>
<dbReference type="GO" id="GO:0007339">
    <property type="term" value="P:binding of sperm to zona pellucida"/>
    <property type="evidence" value="ECO:0007669"/>
    <property type="project" value="UniProtKB-UniRule"/>
</dbReference>
<evidence type="ECO:0000256" key="2">
    <source>
        <dbReference type="ARBA" id="ARBA00006735"/>
    </source>
</evidence>
<dbReference type="Ensembl" id="ENSCSET00000025775.1">
    <property type="protein sequence ID" value="ENSCSEP00000025438.1"/>
    <property type="gene ID" value="ENSCSEG00000016238.1"/>
</dbReference>
<evidence type="ECO:0000259" key="16">
    <source>
        <dbReference type="PROSITE" id="PS51034"/>
    </source>
</evidence>
<sequence length="466" mass="52547">MEVRPQRIFSWWIIFIIYLHALAEVRLVKSQNSRSENGRKPTRTQNYIRFQESTVSKQLQSAELSTRLRPITVKCHPDSLEVVVQADLFETGIQIDGQHLRLGLGLGLGLDPVSGSSSCTAVPSGEAEFTIRARLTDCGTKLSSTKEKIIYSTVLIYSPESSSNHLQRLDAATIPVECHYDRKYSVDSFSLQPTWVPLVSMTTAENRLYFTLKLMTDDWQFERTPPFYFLGDTVNFEVSAIVDHYAPLRVFVDRCTATSAADTKDNAKYDFIEHGCLTDAYLTNSNSHFKPRVKQHKLRFQMDAFKFHQQPTREIYINCYVKAVPASTINSQNRACSYLEKRWWSVDGNDQACRSCDVSYQSKEPKPTHNPMSVVSTTAWSAVVTGQTLIKTGPDPPSVSYIRFRPGMQQSQNSIRHQSSGGVMKRSADDTTVKTERLGPLTALTSSKVEPRTVGSRSVLQLKKTS</sequence>
<dbReference type="RefSeq" id="XP_008332189.1">
    <property type="nucleotide sequence ID" value="XM_008333967.3"/>
</dbReference>
<reference evidence="17" key="2">
    <citation type="submission" date="2025-08" db="UniProtKB">
        <authorList>
            <consortium name="Ensembl"/>
        </authorList>
    </citation>
    <scope>IDENTIFICATION</scope>
</reference>
<evidence type="ECO:0000256" key="1">
    <source>
        <dbReference type="ARBA" id="ARBA00004498"/>
    </source>
</evidence>
<protein>
    <recommendedName>
        <fullName evidence="3 14">Zona pellucida sperm-binding protein 3</fullName>
    </recommendedName>
</protein>
<reference evidence="17 18" key="1">
    <citation type="journal article" date="2014" name="Nat. Genet.">
        <title>Whole-genome sequence of a flatfish provides insights into ZW sex chromosome evolution and adaptation to a benthic lifestyle.</title>
        <authorList>
            <person name="Chen S."/>
            <person name="Zhang G."/>
            <person name="Shao C."/>
            <person name="Huang Q."/>
            <person name="Liu G."/>
            <person name="Zhang P."/>
            <person name="Song W."/>
            <person name="An N."/>
            <person name="Chalopin D."/>
            <person name="Volff J.N."/>
            <person name="Hong Y."/>
            <person name="Li Q."/>
            <person name="Sha Z."/>
            <person name="Zhou H."/>
            <person name="Xie M."/>
            <person name="Yu Q."/>
            <person name="Liu Y."/>
            <person name="Xiang H."/>
            <person name="Wang N."/>
            <person name="Wu K."/>
            <person name="Yang C."/>
            <person name="Zhou Q."/>
            <person name="Liao X."/>
            <person name="Yang L."/>
            <person name="Hu Q."/>
            <person name="Zhang J."/>
            <person name="Meng L."/>
            <person name="Jin L."/>
            <person name="Tian Y."/>
            <person name="Lian J."/>
            <person name="Yang J."/>
            <person name="Miao G."/>
            <person name="Liu S."/>
            <person name="Liang Z."/>
            <person name="Yan F."/>
            <person name="Li Y."/>
            <person name="Sun B."/>
            <person name="Zhang H."/>
            <person name="Zhang J."/>
            <person name="Zhu Y."/>
            <person name="Du M."/>
            <person name="Zhao Y."/>
            <person name="Schartl M."/>
            <person name="Tang Q."/>
            <person name="Wang J."/>
        </authorList>
    </citation>
    <scope>NUCLEOTIDE SEQUENCE</scope>
</reference>
<organism evidence="17 18">
    <name type="scientific">Cynoglossus semilaevis</name>
    <name type="common">Tongue sole</name>
    <dbReference type="NCBI Taxonomy" id="244447"/>
    <lineage>
        <taxon>Eukaryota</taxon>
        <taxon>Metazoa</taxon>
        <taxon>Chordata</taxon>
        <taxon>Craniata</taxon>
        <taxon>Vertebrata</taxon>
        <taxon>Euteleostomi</taxon>
        <taxon>Actinopterygii</taxon>
        <taxon>Neopterygii</taxon>
        <taxon>Teleostei</taxon>
        <taxon>Neoteleostei</taxon>
        <taxon>Acanthomorphata</taxon>
        <taxon>Carangaria</taxon>
        <taxon>Pleuronectiformes</taxon>
        <taxon>Pleuronectoidei</taxon>
        <taxon>Cynoglossidae</taxon>
        <taxon>Cynoglossinae</taxon>
        <taxon>Cynoglossus</taxon>
    </lineage>
</organism>
<evidence type="ECO:0000256" key="9">
    <source>
        <dbReference type="ARBA" id="ARBA00022729"/>
    </source>
</evidence>
<dbReference type="Pfam" id="PF23344">
    <property type="entry name" value="ZP-N"/>
    <property type="match status" value="1"/>
</dbReference>
<dbReference type="FunFam" id="2.60.40.3210:FF:000001">
    <property type="entry name" value="Zona pellucida sperm-binding protein 3"/>
    <property type="match status" value="1"/>
</dbReference>
<dbReference type="RefSeq" id="XP_008332190.1">
    <property type="nucleotide sequence ID" value="XM_008333968.3"/>
</dbReference>
<evidence type="ECO:0000256" key="3">
    <source>
        <dbReference type="ARBA" id="ARBA00017980"/>
    </source>
</evidence>
<dbReference type="GO" id="GO:0035805">
    <property type="term" value="C:egg coat"/>
    <property type="evidence" value="ECO:0007669"/>
    <property type="project" value="UniProtKB-SubCell"/>
</dbReference>
<keyword evidence="7 14" id="KW-0165">Cleavage on pair of basic residues</keyword>
<reference evidence="17" key="3">
    <citation type="submission" date="2025-09" db="UniProtKB">
        <authorList>
            <consortium name="Ensembl"/>
        </authorList>
    </citation>
    <scope>IDENTIFICATION</scope>
</reference>
<dbReference type="PRINTS" id="PR00023">
    <property type="entry name" value="ZPELLUCIDA"/>
</dbReference>
<feature type="signal peptide" evidence="14">
    <location>
        <begin position="1"/>
        <end position="23"/>
    </location>
</feature>
<dbReference type="GO" id="GO:2000344">
    <property type="term" value="P:positive regulation of acrosome reaction"/>
    <property type="evidence" value="ECO:0007669"/>
    <property type="project" value="UniProtKB-UniRule"/>
</dbReference>
<dbReference type="Gene3D" id="2.60.40.3210">
    <property type="entry name" value="Zona pellucida, ZP-N domain"/>
    <property type="match status" value="1"/>
</dbReference>
<evidence type="ECO:0000256" key="4">
    <source>
        <dbReference type="ARBA" id="ARBA00022475"/>
    </source>
</evidence>
<evidence type="ECO:0000313" key="17">
    <source>
        <dbReference type="Ensembl" id="ENSCSEP00000025438.1"/>
    </source>
</evidence>
<evidence type="ECO:0000256" key="7">
    <source>
        <dbReference type="ARBA" id="ARBA00022685"/>
    </source>
</evidence>
<keyword evidence="12 14" id="KW-1015">Disulfide bond</keyword>
<dbReference type="OrthoDB" id="8880842at2759"/>
<dbReference type="Gene3D" id="2.60.40.4100">
    <property type="entry name" value="Zona pellucida, ZP-C domain"/>
    <property type="match status" value="1"/>
</dbReference>
<name>A0A3P8WDC3_CYNSE</name>
<dbReference type="OMA" id="SLHPTWV"/>
<dbReference type="AlphaFoldDB" id="A0A3P8WDC3"/>
<dbReference type="InterPro" id="IPR048290">
    <property type="entry name" value="ZP_chr"/>
</dbReference>
<evidence type="ECO:0000256" key="8">
    <source>
        <dbReference type="ARBA" id="ARBA00022692"/>
    </source>
</evidence>
<dbReference type="GO" id="GO:0035803">
    <property type="term" value="P:egg coat formation"/>
    <property type="evidence" value="ECO:0007669"/>
    <property type="project" value="UniProtKB-UniRule"/>
</dbReference>
<dbReference type="Pfam" id="PF00100">
    <property type="entry name" value="Zona_pellucida"/>
    <property type="match status" value="1"/>
</dbReference>
<dbReference type="InterPro" id="IPR055356">
    <property type="entry name" value="ZP-N"/>
</dbReference>
<comment type="function">
    <text evidence="14">Component of the zona pellucida, an extracellular matrix surrounding oocytes which mediates sperm binding, induction of the acrosome reaction and prevents post-fertilization polyspermy. The zona pellucida is composed of 3 to 4 glycoproteins, ZP1, ZP2, ZP3, and ZP4. ZP3 is essential for sperm binding and zona matrix formation.</text>
</comment>
<comment type="subcellular location">
    <subcellularLocation>
        <location evidence="1">Secreted</location>
        <location evidence="1">Extracellular space</location>
        <location evidence="1">Extracellular matrix</location>
    </subcellularLocation>
    <subcellularLocation>
        <location evidence="14">Zona pellucida</location>
    </subcellularLocation>
    <subcellularLocation>
        <location evidence="14">Cell membrane</location>
        <topology evidence="14">Single-pass type I membrane protein</topology>
    </subcellularLocation>
</comment>
<comment type="similarity">
    <text evidence="2 14">Belongs to the ZP domain family. ZPC subfamily.</text>
</comment>
<keyword evidence="9 14" id="KW-0732">Signal</keyword>
<dbReference type="PANTHER" id="PTHR11576">
    <property type="entry name" value="ZONA PELLUCIDA SPERM-BINDING PROTEIN 3"/>
    <property type="match status" value="1"/>
</dbReference>
<comment type="domain">
    <text evidence="14">The ZP domain is involved in the polymerization of the ZP proteins to form the zona pellucida.</text>
</comment>
<evidence type="ECO:0000256" key="15">
    <source>
        <dbReference type="SAM" id="MobiDB-lite"/>
    </source>
</evidence>
<dbReference type="GeneID" id="103396037"/>
<evidence type="ECO:0000256" key="10">
    <source>
        <dbReference type="ARBA" id="ARBA00022989"/>
    </source>
</evidence>
<accession>A0A3P8WDC3</accession>
<feature type="compositionally biased region" description="Polar residues" evidence="15">
    <location>
        <begin position="410"/>
        <end position="421"/>
    </location>
</feature>
<evidence type="ECO:0000256" key="5">
    <source>
        <dbReference type="ARBA" id="ARBA00022525"/>
    </source>
</evidence>
<keyword evidence="4 14" id="KW-1003">Cell membrane</keyword>
<evidence type="ECO:0000256" key="11">
    <source>
        <dbReference type="ARBA" id="ARBA00023136"/>
    </source>
</evidence>
<dbReference type="InParanoid" id="A0A3P8WDC3"/>
<keyword evidence="5 14" id="KW-0964">Secreted</keyword>
<keyword evidence="10" id="KW-1133">Transmembrane helix</keyword>
<keyword evidence="13" id="KW-0325">Glycoprotein</keyword>
<dbReference type="GO" id="GO:0005886">
    <property type="term" value="C:plasma membrane"/>
    <property type="evidence" value="ECO:0007669"/>
    <property type="project" value="UniProtKB-SubCell"/>
</dbReference>
<comment type="PTM">
    <text evidence="14">Proteolytically cleaved before the transmembrane segment to yield the secreted ectodomain incorporated in the zona pellucida.</text>
</comment>